<dbReference type="SUPFAM" id="SSF46785">
    <property type="entry name" value="Winged helix' DNA-binding domain"/>
    <property type="match status" value="1"/>
</dbReference>
<evidence type="ECO:0000259" key="2">
    <source>
        <dbReference type="PROSITE" id="PS50995"/>
    </source>
</evidence>
<feature type="domain" description="HTH marR-type" evidence="2">
    <location>
        <begin position="29"/>
        <end position="163"/>
    </location>
</feature>
<evidence type="ECO:0000313" key="4">
    <source>
        <dbReference type="Proteomes" id="UP000544110"/>
    </source>
</evidence>
<accession>A0A7Y9RU92</accession>
<gene>
    <name evidence="3" type="ORF">BJ989_000951</name>
</gene>
<evidence type="ECO:0000313" key="3">
    <source>
        <dbReference type="EMBL" id="NYG54647.1"/>
    </source>
</evidence>
<dbReference type="InterPro" id="IPR039422">
    <property type="entry name" value="MarR/SlyA-like"/>
</dbReference>
<dbReference type="AlphaFoldDB" id="A0A7Y9RU92"/>
<keyword evidence="3" id="KW-0238">DNA-binding</keyword>
<dbReference type="GO" id="GO:0003677">
    <property type="term" value="F:DNA binding"/>
    <property type="evidence" value="ECO:0007669"/>
    <property type="project" value="UniProtKB-KW"/>
</dbReference>
<evidence type="ECO:0000256" key="1">
    <source>
        <dbReference type="SAM" id="MobiDB-lite"/>
    </source>
</evidence>
<sequence length="186" mass="19736">MSELDDRGPAGAPDSLDGPVDPDRTAYDAARATEALLAVSRTMTAVVARTLSAVAEEITVPQLRALVLLDSRGPVNLATLAQHLDVNPSNASRTCDQLVASGKVERATAEDDRRQVRLRLTDRGTAFVAGLMEARRDLLRAVVDRVPPDDLAVLARGLEAFSAAVAAAPPQETVGLPDGRIIPWLL</sequence>
<dbReference type="Pfam" id="PF01047">
    <property type="entry name" value="MarR"/>
    <property type="match status" value="1"/>
</dbReference>
<dbReference type="InterPro" id="IPR000835">
    <property type="entry name" value="HTH_MarR-typ"/>
</dbReference>
<name>A0A7Y9RU92_9ACTN</name>
<dbReference type="InterPro" id="IPR036390">
    <property type="entry name" value="WH_DNA-bd_sf"/>
</dbReference>
<dbReference type="PANTHER" id="PTHR33164:SF94">
    <property type="entry name" value="TRANSCRIPTIONAL REGULATORY PROTEIN-RELATED"/>
    <property type="match status" value="1"/>
</dbReference>
<organism evidence="3 4">
    <name type="scientific">Nocardioides perillae</name>
    <dbReference type="NCBI Taxonomy" id="1119534"/>
    <lineage>
        <taxon>Bacteria</taxon>
        <taxon>Bacillati</taxon>
        <taxon>Actinomycetota</taxon>
        <taxon>Actinomycetes</taxon>
        <taxon>Propionibacteriales</taxon>
        <taxon>Nocardioidaceae</taxon>
        <taxon>Nocardioides</taxon>
    </lineage>
</organism>
<dbReference type="PRINTS" id="PR00598">
    <property type="entry name" value="HTHMARR"/>
</dbReference>
<dbReference type="Proteomes" id="UP000544110">
    <property type="component" value="Unassembled WGS sequence"/>
</dbReference>
<dbReference type="InterPro" id="IPR036388">
    <property type="entry name" value="WH-like_DNA-bd_sf"/>
</dbReference>
<dbReference type="PROSITE" id="PS50995">
    <property type="entry name" value="HTH_MARR_2"/>
    <property type="match status" value="1"/>
</dbReference>
<dbReference type="EMBL" id="JACCAC010000001">
    <property type="protein sequence ID" value="NYG54647.1"/>
    <property type="molecule type" value="Genomic_DNA"/>
</dbReference>
<proteinExistence type="predicted"/>
<dbReference type="GO" id="GO:0003700">
    <property type="term" value="F:DNA-binding transcription factor activity"/>
    <property type="evidence" value="ECO:0007669"/>
    <property type="project" value="InterPro"/>
</dbReference>
<dbReference type="RefSeq" id="WP_179517227.1">
    <property type="nucleotide sequence ID" value="NZ_JACCAC010000001.1"/>
</dbReference>
<dbReference type="GO" id="GO:0006950">
    <property type="term" value="P:response to stress"/>
    <property type="evidence" value="ECO:0007669"/>
    <property type="project" value="TreeGrafter"/>
</dbReference>
<feature type="region of interest" description="Disordered" evidence="1">
    <location>
        <begin position="1"/>
        <end position="24"/>
    </location>
</feature>
<dbReference type="PANTHER" id="PTHR33164">
    <property type="entry name" value="TRANSCRIPTIONAL REGULATOR, MARR FAMILY"/>
    <property type="match status" value="1"/>
</dbReference>
<dbReference type="Gene3D" id="1.10.10.10">
    <property type="entry name" value="Winged helix-like DNA-binding domain superfamily/Winged helix DNA-binding domain"/>
    <property type="match status" value="1"/>
</dbReference>
<keyword evidence="4" id="KW-1185">Reference proteome</keyword>
<comment type="caution">
    <text evidence="3">The sequence shown here is derived from an EMBL/GenBank/DDBJ whole genome shotgun (WGS) entry which is preliminary data.</text>
</comment>
<protein>
    <submittedName>
        <fullName evidence="3">DNA-binding MarR family transcriptional regulator</fullName>
    </submittedName>
</protein>
<dbReference type="SMART" id="SM00347">
    <property type="entry name" value="HTH_MARR"/>
    <property type="match status" value="1"/>
</dbReference>
<reference evidence="3 4" key="1">
    <citation type="submission" date="2020-07" db="EMBL/GenBank/DDBJ databases">
        <title>Sequencing the genomes of 1000 actinobacteria strains.</title>
        <authorList>
            <person name="Klenk H.-P."/>
        </authorList>
    </citation>
    <scope>NUCLEOTIDE SEQUENCE [LARGE SCALE GENOMIC DNA]</scope>
    <source>
        <strain evidence="3 4">DSM 24552</strain>
    </source>
</reference>